<organism evidence="5">
    <name type="scientific">bioreactor metagenome</name>
    <dbReference type="NCBI Taxonomy" id="1076179"/>
    <lineage>
        <taxon>unclassified sequences</taxon>
        <taxon>metagenomes</taxon>
        <taxon>ecological metagenomes</taxon>
    </lineage>
</organism>
<dbReference type="SUPFAM" id="SSF69065">
    <property type="entry name" value="RNase III domain-like"/>
    <property type="match status" value="1"/>
</dbReference>
<dbReference type="PANTHER" id="PTHR34276:SF1">
    <property type="entry name" value="MINI-RIBONUCLEASE 3"/>
    <property type="match status" value="1"/>
</dbReference>
<gene>
    <name evidence="5" type="primary">mrnC_1</name>
    <name evidence="5" type="ORF">SDC9_13958</name>
</gene>
<evidence type="ECO:0000256" key="1">
    <source>
        <dbReference type="ARBA" id="ARBA00022722"/>
    </source>
</evidence>
<dbReference type="InterPro" id="IPR000999">
    <property type="entry name" value="RNase_III_dom"/>
</dbReference>
<proteinExistence type="inferred from homology"/>
<dbReference type="AlphaFoldDB" id="A0A644TP86"/>
<protein>
    <submittedName>
        <fullName evidence="5">Mini-ribonuclease 3</fullName>
        <ecNumber evidence="5">3.1.26.-</ecNumber>
    </submittedName>
</protein>
<dbReference type="GO" id="GO:0006396">
    <property type="term" value="P:RNA processing"/>
    <property type="evidence" value="ECO:0007669"/>
    <property type="project" value="InterPro"/>
</dbReference>
<sequence>MNFDHFQFLMGNMFSGSAEGDAPPAKYSNVEPNQLPALVLAYVGDAFFSLYVRTRLLSYEQNKVRILHNFDAKIVSAAMQAVAYKGLESMLLEEELAIVRRGRNAKSTVPKSATVSEYRYSTGFEAMLGYLYLSKRYERLSEIAERAFVIISREMTKLNKNSGE</sequence>
<feature type="domain" description="RNase III" evidence="4">
    <location>
        <begin position="39"/>
        <end position="135"/>
    </location>
</feature>
<evidence type="ECO:0000313" key="5">
    <source>
        <dbReference type="EMBL" id="MPL68237.1"/>
    </source>
</evidence>
<dbReference type="EMBL" id="VSSQ01000040">
    <property type="protein sequence ID" value="MPL68237.1"/>
    <property type="molecule type" value="Genomic_DNA"/>
</dbReference>
<dbReference type="Pfam" id="PF00636">
    <property type="entry name" value="Ribonuclease_3"/>
    <property type="match status" value="1"/>
</dbReference>
<dbReference type="InterPro" id="IPR008226">
    <property type="entry name" value="Mini3_fam"/>
</dbReference>
<dbReference type="Gene3D" id="1.10.1520.10">
    <property type="entry name" value="Ribonuclease III domain"/>
    <property type="match status" value="1"/>
</dbReference>
<name>A0A644TP86_9ZZZZ</name>
<evidence type="ECO:0000259" key="4">
    <source>
        <dbReference type="Pfam" id="PF00636"/>
    </source>
</evidence>
<dbReference type="PANTHER" id="PTHR34276">
    <property type="entry name" value="MINI-RIBONUCLEASE 3"/>
    <property type="match status" value="1"/>
</dbReference>
<reference evidence="5" key="1">
    <citation type="submission" date="2019-08" db="EMBL/GenBank/DDBJ databases">
        <authorList>
            <person name="Kucharzyk K."/>
            <person name="Murdoch R.W."/>
            <person name="Higgins S."/>
            <person name="Loffler F."/>
        </authorList>
    </citation>
    <scope>NUCLEOTIDE SEQUENCE</scope>
</reference>
<evidence type="ECO:0000256" key="3">
    <source>
        <dbReference type="ARBA" id="ARBA00022801"/>
    </source>
</evidence>
<keyword evidence="3 5" id="KW-0378">Hydrolase</keyword>
<keyword evidence="1" id="KW-0540">Nuclease</keyword>
<dbReference type="HAMAP" id="MF_01468">
    <property type="entry name" value="RNase_Mini_III"/>
    <property type="match status" value="1"/>
</dbReference>
<keyword evidence="2" id="KW-0255">Endonuclease</keyword>
<evidence type="ECO:0000256" key="2">
    <source>
        <dbReference type="ARBA" id="ARBA00022759"/>
    </source>
</evidence>
<accession>A0A644TP86</accession>
<dbReference type="EC" id="3.1.26.-" evidence="5"/>
<dbReference type="GO" id="GO:0004525">
    <property type="term" value="F:ribonuclease III activity"/>
    <property type="evidence" value="ECO:0007669"/>
    <property type="project" value="InterPro"/>
</dbReference>
<comment type="caution">
    <text evidence="5">The sequence shown here is derived from an EMBL/GenBank/DDBJ whole genome shotgun (WGS) entry which is preliminary data.</text>
</comment>
<dbReference type="InterPro" id="IPR036389">
    <property type="entry name" value="RNase_III_sf"/>
</dbReference>